<dbReference type="Gene3D" id="3.40.50.1010">
    <property type="entry name" value="5'-nuclease"/>
    <property type="match status" value="1"/>
</dbReference>
<evidence type="ECO:0000313" key="14">
    <source>
        <dbReference type="EMBL" id="JAS51899.1"/>
    </source>
</evidence>
<proteinExistence type="inferred from homology"/>
<keyword evidence="3" id="KW-0479">Metal-binding</keyword>
<dbReference type="GO" id="GO:0000400">
    <property type="term" value="F:four-way junction DNA binding"/>
    <property type="evidence" value="ECO:0007669"/>
    <property type="project" value="TreeGrafter"/>
</dbReference>
<evidence type="ECO:0000256" key="10">
    <source>
        <dbReference type="ARBA" id="ARBA00038112"/>
    </source>
</evidence>
<dbReference type="SMART" id="SM00485">
    <property type="entry name" value="XPGN"/>
    <property type="match status" value="1"/>
</dbReference>
<dbReference type="InterPro" id="IPR008918">
    <property type="entry name" value="HhH2"/>
</dbReference>
<dbReference type="PRINTS" id="PR00853">
    <property type="entry name" value="XPGRADSUPER"/>
</dbReference>
<dbReference type="GO" id="GO:0006281">
    <property type="term" value="P:DNA repair"/>
    <property type="evidence" value="ECO:0007669"/>
    <property type="project" value="UniProtKB-KW"/>
</dbReference>
<evidence type="ECO:0000256" key="7">
    <source>
        <dbReference type="ARBA" id="ARBA00022842"/>
    </source>
</evidence>
<evidence type="ECO:0008006" key="15">
    <source>
        <dbReference type="Google" id="ProtNLM"/>
    </source>
</evidence>
<keyword evidence="2" id="KW-0540">Nuclease</keyword>
<evidence type="ECO:0000259" key="12">
    <source>
        <dbReference type="SMART" id="SM00484"/>
    </source>
</evidence>
<gene>
    <name evidence="14" type="ORF">g.13673</name>
</gene>
<comment type="cofactor">
    <cofactor evidence="1">
        <name>Mg(2+)</name>
        <dbReference type="ChEBI" id="CHEBI:18420"/>
    </cofactor>
</comment>
<evidence type="ECO:0000256" key="4">
    <source>
        <dbReference type="ARBA" id="ARBA00022759"/>
    </source>
</evidence>
<dbReference type="GO" id="GO:0017108">
    <property type="term" value="F:5'-flap endonuclease activity"/>
    <property type="evidence" value="ECO:0007669"/>
    <property type="project" value="UniProtKB-ARBA"/>
</dbReference>
<dbReference type="Pfam" id="PF18704">
    <property type="entry name" value="Chromo_2"/>
    <property type="match status" value="1"/>
</dbReference>
<organism evidence="14">
    <name type="scientific">Cuerna arida</name>
    <dbReference type="NCBI Taxonomy" id="1464854"/>
    <lineage>
        <taxon>Eukaryota</taxon>
        <taxon>Metazoa</taxon>
        <taxon>Ecdysozoa</taxon>
        <taxon>Arthropoda</taxon>
        <taxon>Hexapoda</taxon>
        <taxon>Insecta</taxon>
        <taxon>Pterygota</taxon>
        <taxon>Neoptera</taxon>
        <taxon>Paraneoptera</taxon>
        <taxon>Hemiptera</taxon>
        <taxon>Auchenorrhyncha</taxon>
        <taxon>Membracoidea</taxon>
        <taxon>Cicadellidae</taxon>
        <taxon>Cicadellinae</taxon>
        <taxon>Proconiini</taxon>
        <taxon>Cuerna</taxon>
    </lineage>
</organism>
<evidence type="ECO:0000256" key="2">
    <source>
        <dbReference type="ARBA" id="ARBA00022722"/>
    </source>
</evidence>
<evidence type="ECO:0000256" key="6">
    <source>
        <dbReference type="ARBA" id="ARBA00022801"/>
    </source>
</evidence>
<dbReference type="SMART" id="SM00279">
    <property type="entry name" value="HhH2"/>
    <property type="match status" value="1"/>
</dbReference>
<evidence type="ECO:0000256" key="3">
    <source>
        <dbReference type="ARBA" id="ARBA00022723"/>
    </source>
</evidence>
<evidence type="ECO:0000256" key="11">
    <source>
        <dbReference type="SAM" id="MobiDB-lite"/>
    </source>
</evidence>
<dbReference type="PANTHER" id="PTHR11081:SF70">
    <property type="entry name" value="FLAP ENDONUCLEASE GEN HOMOLOG 1"/>
    <property type="match status" value="1"/>
</dbReference>
<dbReference type="SUPFAM" id="SSF88723">
    <property type="entry name" value="PIN domain-like"/>
    <property type="match status" value="1"/>
</dbReference>
<feature type="domain" description="XPG N-terminal" evidence="13">
    <location>
        <begin position="1"/>
        <end position="94"/>
    </location>
</feature>
<dbReference type="InterPro" id="IPR041012">
    <property type="entry name" value="GEN_chromo"/>
</dbReference>
<dbReference type="FunFam" id="1.10.150.20:FF:000030">
    <property type="entry name" value="Flap endonuclease GEN-like 1"/>
    <property type="match status" value="1"/>
</dbReference>
<accession>A0A1B6FP12</accession>
<keyword evidence="6" id="KW-0378">Hydrolase</keyword>
<keyword evidence="9" id="KW-0539">Nucleus</keyword>
<keyword evidence="8" id="KW-0234">DNA repair</keyword>
<evidence type="ECO:0000256" key="5">
    <source>
        <dbReference type="ARBA" id="ARBA00022763"/>
    </source>
</evidence>
<evidence type="ECO:0000256" key="8">
    <source>
        <dbReference type="ARBA" id="ARBA00023204"/>
    </source>
</evidence>
<dbReference type="GO" id="GO:0046872">
    <property type="term" value="F:metal ion binding"/>
    <property type="evidence" value="ECO:0007669"/>
    <property type="project" value="UniProtKB-KW"/>
</dbReference>
<feature type="region of interest" description="Disordered" evidence="11">
    <location>
        <begin position="389"/>
        <end position="411"/>
    </location>
</feature>
<name>A0A1B6FP12_9HEMI</name>
<keyword evidence="5" id="KW-0227">DNA damage</keyword>
<dbReference type="InterPro" id="IPR006086">
    <property type="entry name" value="XPG-I_dom"/>
</dbReference>
<dbReference type="Pfam" id="PF00752">
    <property type="entry name" value="XPG_N"/>
    <property type="match status" value="1"/>
</dbReference>
<protein>
    <recommendedName>
        <fullName evidence="15">XPG-I domain-containing protein</fullName>
    </recommendedName>
</protein>
<dbReference type="AlphaFoldDB" id="A0A1B6FP12"/>
<dbReference type="SMART" id="SM00484">
    <property type="entry name" value="XPGI"/>
    <property type="match status" value="1"/>
</dbReference>
<feature type="compositionally biased region" description="Basic residues" evidence="11">
    <location>
        <begin position="394"/>
        <end position="405"/>
    </location>
</feature>
<dbReference type="InterPro" id="IPR036279">
    <property type="entry name" value="5-3_exonuclease_C_sf"/>
</dbReference>
<dbReference type="InterPro" id="IPR029060">
    <property type="entry name" value="PIN-like_dom_sf"/>
</dbReference>
<evidence type="ECO:0000256" key="9">
    <source>
        <dbReference type="ARBA" id="ARBA00023242"/>
    </source>
</evidence>
<comment type="similarity">
    <text evidence="10">Belongs to the XPG/RAD2 endonuclease family. GEN subfamily.</text>
</comment>
<dbReference type="SUPFAM" id="SSF47807">
    <property type="entry name" value="5' to 3' exonuclease, C-terminal subdomain"/>
    <property type="match status" value="1"/>
</dbReference>
<dbReference type="GO" id="GO:0008821">
    <property type="term" value="F:crossover junction DNA endonuclease activity"/>
    <property type="evidence" value="ECO:0007669"/>
    <property type="project" value="UniProtKB-ARBA"/>
</dbReference>
<keyword evidence="4" id="KW-0255">Endonuclease</keyword>
<evidence type="ECO:0000259" key="13">
    <source>
        <dbReference type="SMART" id="SM00485"/>
    </source>
</evidence>
<dbReference type="Gene3D" id="1.10.150.20">
    <property type="entry name" value="5' to 3' exonuclease, C-terminal subdomain"/>
    <property type="match status" value="1"/>
</dbReference>
<feature type="non-terminal residue" evidence="14">
    <location>
        <position position="552"/>
    </location>
</feature>
<sequence>MGVKDLWNILSPCCEKKSLWELQGLTIAIDLSSWIVDSQNIGENTQINMYLRNLFFRTSYLLLLGVKPVFILEGKAPALKHDTIARRQQALKESQTQPKNRNGNRGRLNCLQKRCEELLMSLGVRCYKSEGEAEALCSRLNELNVVDAVISQDSDCFLYGARVVLRNFTMSPSYTCDMYRMENVEAKLGLGRQKLLALSLLCGCDYEAGVNGVGKQSALKFLETLSNDQVLDRLRGWRSDDLYEYRIKGSQMTQEEKQEHNIRKKALLDPTFPSEDVISEFMSAKSVDMPTFEWAKPSLPNFVTMADRLLSWEDDYTCSKFLPLVTRWHLQHGGAECGLRLLEIVKRRAVRGVASYELRWHHDGIEELTTVEPVHLIEQVYPELHQAFVQSKEKPKKGKGRKKKNNKESGLDNIENLLEKLDISGQKIKQPNKKRAKQKDTKGLQTLDRFLLREVTTNRMCDDITSESSTVSHSTPIRNIHHASSFHYLSDESGVDSPLRKNKTDLKSKKSLSLENVNQEDIISESPHQSLTFHSLIDCSVDSDAFNLSDIV</sequence>
<dbReference type="Pfam" id="PF00867">
    <property type="entry name" value="XPG_I"/>
    <property type="match status" value="1"/>
</dbReference>
<dbReference type="InterPro" id="IPR006084">
    <property type="entry name" value="XPG/Rad2"/>
</dbReference>
<dbReference type="InterPro" id="IPR006085">
    <property type="entry name" value="XPG_DNA_repair_N"/>
</dbReference>
<feature type="domain" description="XPG-I" evidence="12">
    <location>
        <begin position="120"/>
        <end position="190"/>
    </location>
</feature>
<evidence type="ECO:0000256" key="1">
    <source>
        <dbReference type="ARBA" id="ARBA00001946"/>
    </source>
</evidence>
<keyword evidence="7" id="KW-0460">Magnesium</keyword>
<dbReference type="CDD" id="cd09869">
    <property type="entry name" value="PIN_GEN1"/>
    <property type="match status" value="1"/>
</dbReference>
<dbReference type="EMBL" id="GECZ01017870">
    <property type="protein sequence ID" value="JAS51899.1"/>
    <property type="molecule type" value="Transcribed_RNA"/>
</dbReference>
<reference evidence="14" key="1">
    <citation type="submission" date="2015-11" db="EMBL/GenBank/DDBJ databases">
        <title>De novo transcriptome assembly of four potential Pierce s Disease insect vectors from Arizona vineyards.</title>
        <authorList>
            <person name="Tassone E.E."/>
        </authorList>
    </citation>
    <scope>NUCLEOTIDE SEQUENCE</scope>
</reference>
<dbReference type="PANTHER" id="PTHR11081">
    <property type="entry name" value="FLAP ENDONUCLEASE FAMILY MEMBER"/>
    <property type="match status" value="1"/>
</dbReference>